<dbReference type="AlphaFoldDB" id="A0A1A9WCX3"/>
<dbReference type="EnsemblMetazoa" id="GBRI014957-RA">
    <property type="protein sequence ID" value="GBRI014957-PA"/>
    <property type="gene ID" value="GBRI014957"/>
</dbReference>
<keyword evidence="4" id="KW-1185">Reference proteome</keyword>
<dbReference type="Proteomes" id="UP000091820">
    <property type="component" value="Unassembled WGS sequence"/>
</dbReference>
<feature type="transmembrane region" description="Helical" evidence="2">
    <location>
        <begin position="20"/>
        <end position="42"/>
    </location>
</feature>
<evidence type="ECO:0000313" key="4">
    <source>
        <dbReference type="Proteomes" id="UP000091820"/>
    </source>
</evidence>
<protein>
    <submittedName>
        <fullName evidence="3">Uncharacterized protein</fullName>
    </submittedName>
</protein>
<dbReference type="VEuPathDB" id="VectorBase:GBRI014957"/>
<reference evidence="3" key="2">
    <citation type="submission" date="2020-05" db="UniProtKB">
        <authorList>
            <consortium name="EnsemblMetazoa"/>
        </authorList>
    </citation>
    <scope>IDENTIFICATION</scope>
    <source>
        <strain evidence="3">IAEA</strain>
    </source>
</reference>
<evidence type="ECO:0000313" key="3">
    <source>
        <dbReference type="EnsemblMetazoa" id="GBRI014957-PA"/>
    </source>
</evidence>
<keyword evidence="2" id="KW-1133">Transmembrane helix</keyword>
<organism evidence="3 4">
    <name type="scientific">Glossina brevipalpis</name>
    <dbReference type="NCBI Taxonomy" id="37001"/>
    <lineage>
        <taxon>Eukaryota</taxon>
        <taxon>Metazoa</taxon>
        <taxon>Ecdysozoa</taxon>
        <taxon>Arthropoda</taxon>
        <taxon>Hexapoda</taxon>
        <taxon>Insecta</taxon>
        <taxon>Pterygota</taxon>
        <taxon>Neoptera</taxon>
        <taxon>Endopterygota</taxon>
        <taxon>Diptera</taxon>
        <taxon>Brachycera</taxon>
        <taxon>Muscomorpha</taxon>
        <taxon>Hippoboscoidea</taxon>
        <taxon>Glossinidae</taxon>
        <taxon>Glossina</taxon>
    </lineage>
</organism>
<evidence type="ECO:0000256" key="1">
    <source>
        <dbReference type="SAM" id="MobiDB-lite"/>
    </source>
</evidence>
<accession>A0A1A9WCX3</accession>
<keyword evidence="2" id="KW-0812">Transmembrane</keyword>
<evidence type="ECO:0000256" key="2">
    <source>
        <dbReference type="SAM" id="Phobius"/>
    </source>
</evidence>
<keyword evidence="2" id="KW-0472">Membrane</keyword>
<feature type="region of interest" description="Disordered" evidence="1">
    <location>
        <begin position="104"/>
        <end position="123"/>
    </location>
</feature>
<proteinExistence type="predicted"/>
<reference evidence="4" key="1">
    <citation type="submission" date="2014-03" db="EMBL/GenBank/DDBJ databases">
        <authorList>
            <person name="Aksoy S."/>
            <person name="Warren W."/>
            <person name="Wilson R.K."/>
        </authorList>
    </citation>
    <scope>NUCLEOTIDE SEQUENCE [LARGE SCALE GENOMIC DNA]</scope>
    <source>
        <strain evidence="4">IAEA</strain>
    </source>
</reference>
<sequence length="123" mass="14293">MEFIQECHSGGKSRFYIGTITHFMTCTMFTIEILIEFYVLAADRGFMLPRTRPELLNGKKSIEYESFLDCFSIILPDRSNMICCPRKSTELLCEIQKTPLDKEISKDKENSQRVRGLQGQIDR</sequence>
<name>A0A1A9WCX3_9MUSC</name>